<proteinExistence type="predicted"/>
<sequence>MSVLRSPETVQAANTSSYTPAQNPPSGTALDPQPDGRPIPKLFQPIKIRGVKFQNRIFLSPMCQYSADNGSLTPWHMAHLGSILTRGPGLTFVEATAVVPQGRITPHDSGIWSDEQIPALRQIVTFAHSQNQKIAIQIAHAGRKASAVAPWLSASATATEDIGGWPNDVWAPSAIPFRETSPQPKALTCDGIRAIVQAFAEAAKRAVKAGFDVIEIHNGHRYLLHQFISPVSNKRTDEYGGSFENRTRLTLEVVDAVRAVIPSDMPLFLRIPASDWLEESTPNEPSWRVEDTVKLAGNLADHGVDLLDVASGVNHPKQDVAAGPIAAEQAYQAHVSQAVKRAHGDRIVVGVVGGIKSGIVAQDVLDRGMADVVFIGRQFQRDPGTVWTFAEQLGVHIKVAHQIEWGFKGHGPSVVKTKSVGKL</sequence>
<gene>
    <name evidence="8" type="ORF">BD410DRAFT_819906</name>
</gene>
<dbReference type="OrthoDB" id="72788at2759"/>
<dbReference type="CDD" id="cd02932">
    <property type="entry name" value="OYE_YqiM_FMN"/>
    <property type="match status" value="1"/>
</dbReference>
<keyword evidence="2" id="KW-0285">Flavoprotein</keyword>
<evidence type="ECO:0000313" key="8">
    <source>
        <dbReference type="EMBL" id="TDL25125.1"/>
    </source>
</evidence>
<dbReference type="GO" id="GO:0003959">
    <property type="term" value="F:NADPH dehydrogenase activity"/>
    <property type="evidence" value="ECO:0007669"/>
    <property type="project" value="InterPro"/>
</dbReference>
<organism evidence="8 9">
    <name type="scientific">Rickenella mellea</name>
    <dbReference type="NCBI Taxonomy" id="50990"/>
    <lineage>
        <taxon>Eukaryota</taxon>
        <taxon>Fungi</taxon>
        <taxon>Dikarya</taxon>
        <taxon>Basidiomycota</taxon>
        <taxon>Agaricomycotina</taxon>
        <taxon>Agaricomycetes</taxon>
        <taxon>Hymenochaetales</taxon>
        <taxon>Rickenellaceae</taxon>
        <taxon>Rickenella</taxon>
    </lineage>
</organism>
<feature type="compositionally biased region" description="Polar residues" evidence="6">
    <location>
        <begin position="8"/>
        <end position="26"/>
    </location>
</feature>
<evidence type="ECO:0000256" key="1">
    <source>
        <dbReference type="ARBA" id="ARBA00001917"/>
    </source>
</evidence>
<keyword evidence="4" id="KW-0521">NADP</keyword>
<dbReference type="EMBL" id="ML170164">
    <property type="protein sequence ID" value="TDL25125.1"/>
    <property type="molecule type" value="Genomic_DNA"/>
</dbReference>
<dbReference type="Pfam" id="PF00724">
    <property type="entry name" value="Oxidored_FMN"/>
    <property type="match status" value="1"/>
</dbReference>
<reference evidence="8 9" key="1">
    <citation type="submission" date="2018-06" db="EMBL/GenBank/DDBJ databases">
        <title>A transcriptomic atlas of mushroom development highlights an independent origin of complex multicellularity.</title>
        <authorList>
            <consortium name="DOE Joint Genome Institute"/>
            <person name="Krizsan K."/>
            <person name="Almasi E."/>
            <person name="Merenyi Z."/>
            <person name="Sahu N."/>
            <person name="Viragh M."/>
            <person name="Koszo T."/>
            <person name="Mondo S."/>
            <person name="Kiss B."/>
            <person name="Balint B."/>
            <person name="Kues U."/>
            <person name="Barry K."/>
            <person name="Hegedus J.C."/>
            <person name="Henrissat B."/>
            <person name="Johnson J."/>
            <person name="Lipzen A."/>
            <person name="Ohm R."/>
            <person name="Nagy I."/>
            <person name="Pangilinan J."/>
            <person name="Yan J."/>
            <person name="Xiong Y."/>
            <person name="Grigoriev I.V."/>
            <person name="Hibbett D.S."/>
            <person name="Nagy L.G."/>
        </authorList>
    </citation>
    <scope>NUCLEOTIDE SEQUENCE [LARGE SCALE GENOMIC DNA]</scope>
    <source>
        <strain evidence="8 9">SZMC22713</strain>
    </source>
</reference>
<keyword evidence="5" id="KW-0560">Oxidoreductase</keyword>
<feature type="region of interest" description="Disordered" evidence="6">
    <location>
        <begin position="1"/>
        <end position="39"/>
    </location>
</feature>
<dbReference type="InterPro" id="IPR013785">
    <property type="entry name" value="Aldolase_TIM"/>
</dbReference>
<comment type="cofactor">
    <cofactor evidence="1">
        <name>FMN</name>
        <dbReference type="ChEBI" id="CHEBI:58210"/>
    </cofactor>
</comment>
<evidence type="ECO:0000256" key="4">
    <source>
        <dbReference type="ARBA" id="ARBA00022857"/>
    </source>
</evidence>
<dbReference type="VEuPathDB" id="FungiDB:BD410DRAFT_819906"/>
<dbReference type="InterPro" id="IPR001155">
    <property type="entry name" value="OxRdtase_FMN_N"/>
</dbReference>
<dbReference type="SUPFAM" id="SSF51395">
    <property type="entry name" value="FMN-linked oxidoreductases"/>
    <property type="match status" value="1"/>
</dbReference>
<dbReference type="Proteomes" id="UP000294933">
    <property type="component" value="Unassembled WGS sequence"/>
</dbReference>
<accession>A0A4Y7QCI3</accession>
<protein>
    <submittedName>
        <fullName evidence="8">FMN-linked oxidoreductase</fullName>
    </submittedName>
</protein>
<evidence type="ECO:0000256" key="3">
    <source>
        <dbReference type="ARBA" id="ARBA00022643"/>
    </source>
</evidence>
<evidence type="ECO:0000256" key="2">
    <source>
        <dbReference type="ARBA" id="ARBA00022630"/>
    </source>
</evidence>
<evidence type="ECO:0000256" key="6">
    <source>
        <dbReference type="SAM" id="MobiDB-lite"/>
    </source>
</evidence>
<feature type="domain" description="NADH:flavin oxidoreductase/NADH oxidase N-terminal" evidence="7">
    <location>
        <begin position="41"/>
        <end position="392"/>
    </location>
</feature>
<name>A0A4Y7QCI3_9AGAM</name>
<dbReference type="GO" id="GO:0010181">
    <property type="term" value="F:FMN binding"/>
    <property type="evidence" value="ECO:0007669"/>
    <property type="project" value="InterPro"/>
</dbReference>
<dbReference type="PANTHER" id="PTHR43303:SF4">
    <property type="entry name" value="NADPH DEHYDROGENASE C23G7.10C-RELATED"/>
    <property type="match status" value="1"/>
</dbReference>
<evidence type="ECO:0000256" key="5">
    <source>
        <dbReference type="ARBA" id="ARBA00023002"/>
    </source>
</evidence>
<keyword evidence="9" id="KW-1185">Reference proteome</keyword>
<dbReference type="GO" id="GO:0050661">
    <property type="term" value="F:NADP binding"/>
    <property type="evidence" value="ECO:0007669"/>
    <property type="project" value="InterPro"/>
</dbReference>
<keyword evidence="3" id="KW-0288">FMN</keyword>
<evidence type="ECO:0000313" key="9">
    <source>
        <dbReference type="Proteomes" id="UP000294933"/>
    </source>
</evidence>
<dbReference type="InterPro" id="IPR044152">
    <property type="entry name" value="YqjM-like"/>
</dbReference>
<dbReference type="PANTHER" id="PTHR43303">
    <property type="entry name" value="NADPH DEHYDROGENASE C23G7.10C-RELATED"/>
    <property type="match status" value="1"/>
</dbReference>
<dbReference type="Gene3D" id="3.20.20.70">
    <property type="entry name" value="Aldolase class I"/>
    <property type="match status" value="1"/>
</dbReference>
<dbReference type="STRING" id="50990.A0A4Y7QCI3"/>
<evidence type="ECO:0000259" key="7">
    <source>
        <dbReference type="Pfam" id="PF00724"/>
    </source>
</evidence>
<dbReference type="AlphaFoldDB" id="A0A4Y7QCI3"/>